<feature type="transmembrane region" description="Helical" evidence="9">
    <location>
        <begin position="20"/>
        <end position="40"/>
    </location>
</feature>
<evidence type="ECO:0000256" key="3">
    <source>
        <dbReference type="ARBA" id="ARBA00022448"/>
    </source>
</evidence>
<proteinExistence type="inferred from homology"/>
<feature type="transmembrane region" description="Helical" evidence="9">
    <location>
        <begin position="252"/>
        <end position="276"/>
    </location>
</feature>
<organism evidence="10 11">
    <name type="scientific">Duncaniella muris</name>
    <dbReference type="NCBI Taxonomy" id="2094150"/>
    <lineage>
        <taxon>Bacteria</taxon>
        <taxon>Pseudomonadati</taxon>
        <taxon>Bacteroidota</taxon>
        <taxon>Bacteroidia</taxon>
        <taxon>Bacteroidales</taxon>
        <taxon>Muribaculaceae</taxon>
        <taxon>Duncaniella</taxon>
    </lineage>
</organism>
<feature type="transmembrane region" description="Helical" evidence="9">
    <location>
        <begin position="364"/>
        <end position="384"/>
    </location>
</feature>
<feature type="transmembrane region" description="Helical" evidence="9">
    <location>
        <begin position="199"/>
        <end position="216"/>
    </location>
</feature>
<comment type="similarity">
    <text evidence="2 9">Belongs to the alanine or glycine:cation symporter (AGCS) (TC 2.A.25) family.</text>
</comment>
<dbReference type="InterPro" id="IPR001463">
    <property type="entry name" value="Na/Ala_symport"/>
</dbReference>
<dbReference type="PRINTS" id="PR00175">
    <property type="entry name" value="NAALASMPORT"/>
</dbReference>
<evidence type="ECO:0000256" key="9">
    <source>
        <dbReference type="RuleBase" id="RU363064"/>
    </source>
</evidence>
<comment type="caution">
    <text evidence="10">The sequence shown here is derived from an EMBL/GenBank/DDBJ whole genome shotgun (WGS) entry which is preliminary data.</text>
</comment>
<keyword evidence="7 9" id="KW-1133">Transmembrane helix</keyword>
<protein>
    <submittedName>
        <fullName evidence="10">Alanine:cation symporter family protein</fullName>
    </submittedName>
</protein>
<keyword evidence="6 9" id="KW-0769">Symport</keyword>
<evidence type="ECO:0000256" key="8">
    <source>
        <dbReference type="ARBA" id="ARBA00023136"/>
    </source>
</evidence>
<dbReference type="PANTHER" id="PTHR30330">
    <property type="entry name" value="AGSS FAMILY TRANSPORTER, SODIUM-ALANINE"/>
    <property type="match status" value="1"/>
</dbReference>
<dbReference type="FunFam" id="1.20.1740.10:FF:000004">
    <property type="entry name" value="Sodium:alanine symporter family protein"/>
    <property type="match status" value="1"/>
</dbReference>
<dbReference type="AlphaFoldDB" id="A0A2V1IJT9"/>
<accession>A0A2V1IJT9</accession>
<evidence type="ECO:0000313" key="11">
    <source>
        <dbReference type="Proteomes" id="UP000244905"/>
    </source>
</evidence>
<evidence type="ECO:0000256" key="7">
    <source>
        <dbReference type="ARBA" id="ARBA00022989"/>
    </source>
</evidence>
<keyword evidence="5 9" id="KW-0812">Transmembrane</keyword>
<dbReference type="Gene3D" id="1.20.1740.10">
    <property type="entry name" value="Amino acid/polyamine transporter I"/>
    <property type="match status" value="1"/>
</dbReference>
<evidence type="ECO:0000256" key="5">
    <source>
        <dbReference type="ARBA" id="ARBA00022692"/>
    </source>
</evidence>
<evidence type="ECO:0000256" key="2">
    <source>
        <dbReference type="ARBA" id="ARBA00009261"/>
    </source>
</evidence>
<feature type="transmembrane region" description="Helical" evidence="9">
    <location>
        <begin position="113"/>
        <end position="136"/>
    </location>
</feature>
<feature type="transmembrane region" description="Helical" evidence="9">
    <location>
        <begin position="430"/>
        <end position="448"/>
    </location>
</feature>
<comment type="subcellular location">
    <subcellularLocation>
        <location evidence="1 9">Cell membrane</location>
        <topology evidence="1 9">Multi-pass membrane protein</topology>
    </subcellularLocation>
</comment>
<keyword evidence="4 9" id="KW-1003">Cell membrane</keyword>
<dbReference type="RefSeq" id="WP_107032103.1">
    <property type="nucleotide sequence ID" value="NZ_CAOVVU010000003.1"/>
</dbReference>
<reference evidence="11" key="1">
    <citation type="submission" date="2018-02" db="EMBL/GenBank/DDBJ databases">
        <authorList>
            <person name="Clavel T."/>
            <person name="Strowig T."/>
        </authorList>
    </citation>
    <scope>NUCLEOTIDE SEQUENCE [LARGE SCALE GENOMIC DNA]</scope>
    <source>
        <strain evidence="11">DSM 103720</strain>
    </source>
</reference>
<sequence>MDPSSGFSTALQNAVNAVSGVLTDYVLVTVLLIVAVVFTVRTRGVQFRMAGEMLHLLVRSGRRDNDRRQNDAPAHGNISSFQAFALSIASRVGTGNLAGVASAIALGGPGAVFWMWVIAILGAASAFVESTLAQLFKVKGDKSFRGGPAYYILKGLHKRWWAVTFAVLITLTFGFAFNSVQSNTISDALNASFAIPREATAGVLCLLTLAIICGGVQRISRVSEIVVPVMAIAYIVLALVIIAMNIGRFPEIMMLIVSNAFGADEILGGSVGAAMVMGIKRGLFSNEAGEGSTPNAAATASVSHPVKQGLIQTLGVYTDTLLVCTATAFIILCSGIYTGGHDGIVLTQQAIDAGLGGDHRFGSIFVSVAIFFFAFTSIIANYYYGETNIRFIRNSDLAVRIYRLLVAAIVYAGAVVSLDLVWGFADITMALMTLCNLAAIIMLGKYAIRLLKDYQDQKREGKDPVYRSSTIPEIASETECWE</sequence>
<dbReference type="PROSITE" id="PS00873">
    <property type="entry name" value="NA_ALANINE_SYMP"/>
    <property type="match status" value="1"/>
</dbReference>
<keyword evidence="8 9" id="KW-0472">Membrane</keyword>
<gene>
    <name evidence="10" type="ORF">C5O23_06285</name>
</gene>
<name>A0A2V1IJT9_9BACT</name>
<feature type="transmembrane region" description="Helical" evidence="9">
    <location>
        <begin position="160"/>
        <end position="179"/>
    </location>
</feature>
<dbReference type="GeneID" id="82525950"/>
<evidence type="ECO:0000256" key="6">
    <source>
        <dbReference type="ARBA" id="ARBA00022847"/>
    </source>
</evidence>
<dbReference type="GO" id="GO:0005283">
    <property type="term" value="F:amino acid:sodium symporter activity"/>
    <property type="evidence" value="ECO:0007669"/>
    <property type="project" value="InterPro"/>
</dbReference>
<evidence type="ECO:0000313" key="10">
    <source>
        <dbReference type="EMBL" id="PWB02446.1"/>
    </source>
</evidence>
<evidence type="ECO:0000256" key="1">
    <source>
        <dbReference type="ARBA" id="ARBA00004651"/>
    </source>
</evidence>
<dbReference type="Pfam" id="PF01235">
    <property type="entry name" value="Na_Ala_symp"/>
    <property type="match status" value="1"/>
</dbReference>
<feature type="transmembrane region" description="Helical" evidence="9">
    <location>
        <begin position="314"/>
        <end position="337"/>
    </location>
</feature>
<evidence type="ECO:0000256" key="4">
    <source>
        <dbReference type="ARBA" id="ARBA00022475"/>
    </source>
</evidence>
<feature type="transmembrane region" description="Helical" evidence="9">
    <location>
        <begin position="83"/>
        <end position="107"/>
    </location>
</feature>
<keyword evidence="11" id="KW-1185">Reference proteome</keyword>
<dbReference type="GO" id="GO:0005886">
    <property type="term" value="C:plasma membrane"/>
    <property type="evidence" value="ECO:0007669"/>
    <property type="project" value="UniProtKB-SubCell"/>
</dbReference>
<keyword evidence="3 9" id="KW-0813">Transport</keyword>
<dbReference type="PANTHER" id="PTHR30330:SF1">
    <property type="entry name" value="AMINO-ACID CARRIER PROTEIN ALST"/>
    <property type="match status" value="1"/>
</dbReference>
<dbReference type="Proteomes" id="UP000244905">
    <property type="component" value="Unassembled WGS sequence"/>
</dbReference>
<dbReference type="EMBL" id="PUEC01000012">
    <property type="protein sequence ID" value="PWB02446.1"/>
    <property type="molecule type" value="Genomic_DNA"/>
</dbReference>
<dbReference type="NCBIfam" id="TIGR00835">
    <property type="entry name" value="agcS"/>
    <property type="match status" value="1"/>
</dbReference>
<feature type="transmembrane region" description="Helical" evidence="9">
    <location>
        <begin position="404"/>
        <end position="424"/>
    </location>
</feature>
<feature type="transmembrane region" description="Helical" evidence="9">
    <location>
        <begin position="225"/>
        <end position="246"/>
    </location>
</feature>